<name>A0A381ULL9_9ZZZZ</name>
<organism evidence="3">
    <name type="scientific">marine metagenome</name>
    <dbReference type="NCBI Taxonomy" id="408172"/>
    <lineage>
        <taxon>unclassified sequences</taxon>
        <taxon>metagenomes</taxon>
        <taxon>ecological metagenomes</taxon>
    </lineage>
</organism>
<reference evidence="3" key="1">
    <citation type="submission" date="2018-05" db="EMBL/GenBank/DDBJ databases">
        <authorList>
            <person name="Lanie J.A."/>
            <person name="Ng W.-L."/>
            <person name="Kazmierczak K.M."/>
            <person name="Andrzejewski T.M."/>
            <person name="Davidsen T.M."/>
            <person name="Wayne K.J."/>
            <person name="Tettelin H."/>
            <person name="Glass J.I."/>
            <person name="Rusch D."/>
            <person name="Podicherti R."/>
            <person name="Tsui H.-C.T."/>
            <person name="Winkler M.E."/>
        </authorList>
    </citation>
    <scope>NUCLEOTIDE SEQUENCE</scope>
</reference>
<dbReference type="PANTHER" id="PTHR43048:SF3">
    <property type="entry name" value="METHYLMALONYL-COA EPIMERASE, MITOCHONDRIAL"/>
    <property type="match status" value="1"/>
</dbReference>
<dbReference type="GO" id="GO:0046872">
    <property type="term" value="F:metal ion binding"/>
    <property type="evidence" value="ECO:0007669"/>
    <property type="project" value="UniProtKB-KW"/>
</dbReference>
<evidence type="ECO:0000256" key="1">
    <source>
        <dbReference type="ARBA" id="ARBA00022723"/>
    </source>
</evidence>
<evidence type="ECO:0000313" key="3">
    <source>
        <dbReference type="EMBL" id="SVA29076.1"/>
    </source>
</evidence>
<dbReference type="EMBL" id="UINC01006692">
    <property type="protein sequence ID" value="SVA29076.1"/>
    <property type="molecule type" value="Genomic_DNA"/>
</dbReference>
<protein>
    <recommendedName>
        <fullName evidence="2">VOC domain-containing protein</fullName>
    </recommendedName>
</protein>
<dbReference type="InterPro" id="IPR029068">
    <property type="entry name" value="Glyas_Bleomycin-R_OHBP_Dase"/>
</dbReference>
<dbReference type="GO" id="GO:0046491">
    <property type="term" value="P:L-methylmalonyl-CoA metabolic process"/>
    <property type="evidence" value="ECO:0007669"/>
    <property type="project" value="TreeGrafter"/>
</dbReference>
<dbReference type="PROSITE" id="PS51819">
    <property type="entry name" value="VOC"/>
    <property type="match status" value="1"/>
</dbReference>
<proteinExistence type="predicted"/>
<gene>
    <name evidence="3" type="ORF">METZ01_LOCUS81930</name>
</gene>
<dbReference type="PANTHER" id="PTHR43048">
    <property type="entry name" value="METHYLMALONYL-COA EPIMERASE"/>
    <property type="match status" value="1"/>
</dbReference>
<accession>A0A381ULL9</accession>
<dbReference type="Pfam" id="PF13669">
    <property type="entry name" value="Glyoxalase_4"/>
    <property type="match status" value="1"/>
</dbReference>
<dbReference type="AlphaFoldDB" id="A0A381ULL9"/>
<sequence>MENYMFTNFHHASYLVPVLDDAIRSYAETFGGQETGRGMVAGLGEVGFVQVGEVEVEFIQPEDAGVLQGEALPVLHHVAYAVEDLDRVVADYKSRGYRFATEGPLTNFMGYRLIYLDAAHTHGTRVHLTDAATLRSRP</sequence>
<dbReference type="InterPro" id="IPR051785">
    <property type="entry name" value="MMCE/EMCE_epimerase"/>
</dbReference>
<dbReference type="SUPFAM" id="SSF54593">
    <property type="entry name" value="Glyoxalase/Bleomycin resistance protein/Dihydroxybiphenyl dioxygenase"/>
    <property type="match status" value="1"/>
</dbReference>
<feature type="domain" description="VOC" evidence="2">
    <location>
        <begin position="8"/>
        <end position="131"/>
    </location>
</feature>
<dbReference type="Gene3D" id="3.10.180.10">
    <property type="entry name" value="2,3-Dihydroxybiphenyl 1,2-Dioxygenase, domain 1"/>
    <property type="match status" value="1"/>
</dbReference>
<keyword evidence="1" id="KW-0479">Metal-binding</keyword>
<dbReference type="InterPro" id="IPR037523">
    <property type="entry name" value="VOC_core"/>
</dbReference>
<dbReference type="GO" id="GO:0004493">
    <property type="term" value="F:methylmalonyl-CoA epimerase activity"/>
    <property type="evidence" value="ECO:0007669"/>
    <property type="project" value="TreeGrafter"/>
</dbReference>
<evidence type="ECO:0000259" key="2">
    <source>
        <dbReference type="PROSITE" id="PS51819"/>
    </source>
</evidence>